<feature type="region of interest" description="Disordered" evidence="1">
    <location>
        <begin position="153"/>
        <end position="193"/>
    </location>
</feature>
<organism evidence="3 4">
    <name type="scientific">Syncephalastrum racemosum</name>
    <name type="common">Filamentous fungus</name>
    <dbReference type="NCBI Taxonomy" id="13706"/>
    <lineage>
        <taxon>Eukaryota</taxon>
        <taxon>Fungi</taxon>
        <taxon>Fungi incertae sedis</taxon>
        <taxon>Mucoromycota</taxon>
        <taxon>Mucoromycotina</taxon>
        <taxon>Mucoromycetes</taxon>
        <taxon>Mucorales</taxon>
        <taxon>Syncephalastraceae</taxon>
        <taxon>Syncephalastrum</taxon>
    </lineage>
</organism>
<sequence length="193" mass="21668">MSNRGYPSAWDNDQAPSVVVTNPTTPTTRRSRSAHHQLPPSTISSREDESHVGRSTSCDAAGRYSFTIKQRPVSWQPSTTGPPAAIPARRTSKNYRFDTELQTRIDRLISSDRVQELTRRVKQQQESSTKLQIDDIIPTRPASAGTNFCAAPEQQQHRRMQALHTRLDVPSPEFHPRLKSSTPPPPPPPHSIY</sequence>
<feature type="compositionally biased region" description="Pro residues" evidence="1">
    <location>
        <begin position="182"/>
        <end position="193"/>
    </location>
</feature>
<evidence type="ECO:0000313" key="4">
    <source>
        <dbReference type="Proteomes" id="UP000242180"/>
    </source>
</evidence>
<dbReference type="PROSITE" id="PS50835">
    <property type="entry name" value="IG_LIKE"/>
    <property type="match status" value="1"/>
</dbReference>
<feature type="non-terminal residue" evidence="3">
    <location>
        <position position="193"/>
    </location>
</feature>
<feature type="region of interest" description="Disordered" evidence="1">
    <location>
        <begin position="1"/>
        <end position="57"/>
    </location>
</feature>
<gene>
    <name evidence="3" type="ORF">BCR43DRAFT_496889</name>
</gene>
<dbReference type="InParanoid" id="A0A1X2H4U3"/>
<dbReference type="AlphaFoldDB" id="A0A1X2H4U3"/>
<feature type="domain" description="Ig-like" evidence="2">
    <location>
        <begin position="16"/>
        <end position="161"/>
    </location>
</feature>
<keyword evidence="4" id="KW-1185">Reference proteome</keyword>
<proteinExistence type="predicted"/>
<dbReference type="Proteomes" id="UP000242180">
    <property type="component" value="Unassembled WGS sequence"/>
</dbReference>
<evidence type="ECO:0000313" key="3">
    <source>
        <dbReference type="EMBL" id="ORY93405.1"/>
    </source>
</evidence>
<evidence type="ECO:0000256" key="1">
    <source>
        <dbReference type="SAM" id="MobiDB-lite"/>
    </source>
</evidence>
<dbReference type="InterPro" id="IPR007110">
    <property type="entry name" value="Ig-like_dom"/>
</dbReference>
<reference evidence="3 4" key="1">
    <citation type="submission" date="2016-07" db="EMBL/GenBank/DDBJ databases">
        <title>Pervasive Adenine N6-methylation of Active Genes in Fungi.</title>
        <authorList>
            <consortium name="DOE Joint Genome Institute"/>
            <person name="Mondo S.J."/>
            <person name="Dannebaum R.O."/>
            <person name="Kuo R.C."/>
            <person name="Labutti K."/>
            <person name="Haridas S."/>
            <person name="Kuo A."/>
            <person name="Salamov A."/>
            <person name="Ahrendt S.R."/>
            <person name="Lipzen A."/>
            <person name="Sullivan W."/>
            <person name="Andreopoulos W.B."/>
            <person name="Clum A."/>
            <person name="Lindquist E."/>
            <person name="Daum C."/>
            <person name="Ramamoorthy G.K."/>
            <person name="Gryganskyi A."/>
            <person name="Culley D."/>
            <person name="Magnuson J.K."/>
            <person name="James T.Y."/>
            <person name="O'Malley M.A."/>
            <person name="Stajich J.E."/>
            <person name="Spatafora J.W."/>
            <person name="Visel A."/>
            <person name="Grigoriev I.V."/>
        </authorList>
    </citation>
    <scope>NUCLEOTIDE SEQUENCE [LARGE SCALE GENOMIC DNA]</scope>
    <source>
        <strain evidence="3 4">NRRL 2496</strain>
    </source>
</reference>
<feature type="compositionally biased region" description="Low complexity" evidence="1">
    <location>
        <begin position="16"/>
        <end position="28"/>
    </location>
</feature>
<dbReference type="EMBL" id="MCGN01000009">
    <property type="protein sequence ID" value="ORY93405.1"/>
    <property type="molecule type" value="Genomic_DNA"/>
</dbReference>
<name>A0A1X2H4U3_SYNRA</name>
<dbReference type="OrthoDB" id="2275573at2759"/>
<comment type="caution">
    <text evidence="3">The sequence shown here is derived from an EMBL/GenBank/DDBJ whole genome shotgun (WGS) entry which is preliminary data.</text>
</comment>
<protein>
    <recommendedName>
        <fullName evidence="2">Ig-like domain-containing protein</fullName>
    </recommendedName>
</protein>
<accession>A0A1X2H4U3</accession>
<evidence type="ECO:0000259" key="2">
    <source>
        <dbReference type="PROSITE" id="PS50835"/>
    </source>
</evidence>